<proteinExistence type="predicted"/>
<accession>A0A6G6ADF8</accession>
<feature type="compositionally biased region" description="Low complexity" evidence="1">
    <location>
        <begin position="31"/>
        <end position="80"/>
    </location>
</feature>
<name>A0A6G6ADF8_9VIRU</name>
<organism evidence="2">
    <name type="scientific">Borely moumouvirus</name>
    <dbReference type="NCBI Taxonomy" id="2712067"/>
    <lineage>
        <taxon>Viruses</taxon>
        <taxon>Varidnaviria</taxon>
        <taxon>Bamfordvirae</taxon>
        <taxon>Nucleocytoviricota</taxon>
        <taxon>Megaviricetes</taxon>
        <taxon>Imitervirales</taxon>
        <taxon>Mimiviridae</taxon>
        <taxon>Megamimivirinae</taxon>
        <taxon>Moumouvirus</taxon>
    </lineage>
</organism>
<dbReference type="EMBL" id="MN175499">
    <property type="protein sequence ID" value="QID06431.1"/>
    <property type="molecule type" value="Genomic_DNA"/>
</dbReference>
<protein>
    <submittedName>
        <fullName evidence="2">Uncharacterized protein</fullName>
    </submittedName>
</protein>
<evidence type="ECO:0000256" key="1">
    <source>
        <dbReference type="SAM" id="MobiDB-lite"/>
    </source>
</evidence>
<sequence>MSSPSTPRTLADYLDNKSDFGTCIFSDLQQSPRSGSSNLSRSSSSSGSSKKSRSSKLSFSGSSGSSGSPRSPRSPRSPISFKLPSFLKNDHSNETSPRSPRSPKSPKKICGSVVKFIRQLSGDKLNEKIYRFDIQRDIKPFFSRNILDMTSDLEDKIYPEGHRVDICIVGETIGFAVRKIDIKYTSDPYSKSKLGYWEGYVNVPDFQTEEENRAFFDYMFFQTQDVPDMKTNDTTLSWDHDINFTDDGEVIHYVNLAETIIEVWSVWKCVRDYQMRNYKSYD</sequence>
<feature type="region of interest" description="Disordered" evidence="1">
    <location>
        <begin position="24"/>
        <end position="108"/>
    </location>
</feature>
<reference evidence="2" key="1">
    <citation type="submission" date="2019-07" db="EMBL/GenBank/DDBJ databases">
        <title>The discovery of a new lineage B mimivirus raises questions about particles surface fibrils.</title>
        <authorList>
            <person name="Silva L.K.S."/>
            <person name="Rodrigues R.A.L."/>
            <person name="Andrade A.C.S.P."/>
            <person name="Hikida H."/>
            <person name="Andreani J."/>
            <person name="Levasseur A."/>
            <person name="La Scola B."/>
            <person name="Abrahao J.S."/>
        </authorList>
    </citation>
    <scope>NUCLEOTIDE SEQUENCE</scope>
    <source>
        <strain evidence="2">B60</strain>
    </source>
</reference>
<evidence type="ECO:0000313" key="2">
    <source>
        <dbReference type="EMBL" id="QID06431.1"/>
    </source>
</evidence>